<comment type="subcellular location">
    <subcellularLocation>
        <location evidence="1">Mitochondrion</location>
    </subcellularLocation>
</comment>
<evidence type="ECO:0000256" key="3">
    <source>
        <dbReference type="ARBA" id="ARBA00022946"/>
    </source>
</evidence>
<name>A0AAV2TKM5_CALDB</name>
<keyword evidence="4" id="KW-0689">Ribosomal protein</keyword>
<feature type="region of interest" description="Disordered" evidence="9">
    <location>
        <begin position="194"/>
        <end position="222"/>
    </location>
</feature>
<dbReference type="PANTHER" id="PTHR21035:SF2">
    <property type="entry name" value="SMALL RIBOSOMAL SUBUNIT PROTEIN MS26"/>
    <property type="match status" value="1"/>
</dbReference>
<keyword evidence="5" id="KW-0496">Mitochondrion</keyword>
<evidence type="ECO:0000256" key="7">
    <source>
        <dbReference type="ARBA" id="ARBA00035138"/>
    </source>
</evidence>
<protein>
    <recommendedName>
        <fullName evidence="7">Small ribosomal subunit protein mS26</fullName>
    </recommendedName>
    <alternativeName>
        <fullName evidence="8">28S ribosomal protein S26, mitochondrial</fullName>
    </alternativeName>
</protein>
<organism evidence="10 11">
    <name type="scientific">Calicophoron daubneyi</name>
    <name type="common">Rumen fluke</name>
    <name type="synonym">Paramphistomum daubneyi</name>
    <dbReference type="NCBI Taxonomy" id="300641"/>
    <lineage>
        <taxon>Eukaryota</taxon>
        <taxon>Metazoa</taxon>
        <taxon>Spiralia</taxon>
        <taxon>Lophotrochozoa</taxon>
        <taxon>Platyhelminthes</taxon>
        <taxon>Trematoda</taxon>
        <taxon>Digenea</taxon>
        <taxon>Plagiorchiida</taxon>
        <taxon>Pronocephalata</taxon>
        <taxon>Paramphistomoidea</taxon>
        <taxon>Paramphistomidae</taxon>
        <taxon>Calicophoron</taxon>
    </lineage>
</organism>
<accession>A0AAV2TKM5</accession>
<evidence type="ECO:0000256" key="6">
    <source>
        <dbReference type="ARBA" id="ARBA00023274"/>
    </source>
</evidence>
<comment type="caution">
    <text evidence="10">The sequence shown here is derived from an EMBL/GenBank/DDBJ whole genome shotgun (WGS) entry which is preliminary data.</text>
</comment>
<feature type="compositionally biased region" description="Basic and acidic residues" evidence="9">
    <location>
        <begin position="194"/>
        <end position="204"/>
    </location>
</feature>
<reference evidence="10" key="1">
    <citation type="submission" date="2024-06" db="EMBL/GenBank/DDBJ databases">
        <authorList>
            <person name="Liu X."/>
            <person name="Lenzi L."/>
            <person name="Haldenby T S."/>
            <person name="Uol C."/>
        </authorList>
    </citation>
    <scope>NUCLEOTIDE SEQUENCE</scope>
</reference>
<dbReference type="AlphaFoldDB" id="A0AAV2TKM5"/>
<dbReference type="PANTHER" id="PTHR21035">
    <property type="entry name" value="28S RIBOSOMAL PROTEIN S26, MITOCHONDRIAL"/>
    <property type="match status" value="1"/>
</dbReference>
<evidence type="ECO:0000256" key="2">
    <source>
        <dbReference type="ARBA" id="ARBA00009672"/>
    </source>
</evidence>
<keyword evidence="6" id="KW-0687">Ribonucleoprotein</keyword>
<evidence type="ECO:0000256" key="1">
    <source>
        <dbReference type="ARBA" id="ARBA00004173"/>
    </source>
</evidence>
<keyword evidence="3" id="KW-0809">Transit peptide</keyword>
<evidence type="ECO:0000313" key="11">
    <source>
        <dbReference type="Proteomes" id="UP001497525"/>
    </source>
</evidence>
<gene>
    <name evidence="10" type="ORF">CDAUBV1_LOCUS11226</name>
</gene>
<sequence>MSKLSNFVKTMAELGHRRTRKNPRIQPRAKTKRFNVRQPTPIDPCEDQMLQKWWSDYRLQYSATTSLLQFDLHSKEAAETATERRDDEGERKRRLLLNKAWNNDTHVQSISHLKTILSDLTEAKQKRFLSLREAEKEKLDSVELRISALVTAIPHMITRENIDQKLEELFNSGVVDYNFVVDSRGNITYGSERLHKSEQSEAHEQGTTSKEAAKPDITSVRV</sequence>
<comment type="similarity">
    <text evidence="2">Belongs to the mitochondrion-specific ribosomal protein mS26 family.</text>
</comment>
<dbReference type="EMBL" id="CAXLJL010000367">
    <property type="protein sequence ID" value="CAL5136937.1"/>
    <property type="molecule type" value="Genomic_DNA"/>
</dbReference>
<evidence type="ECO:0000256" key="8">
    <source>
        <dbReference type="ARBA" id="ARBA00035344"/>
    </source>
</evidence>
<dbReference type="Proteomes" id="UP001497525">
    <property type="component" value="Unassembled WGS sequence"/>
</dbReference>
<dbReference type="InterPro" id="IPR026140">
    <property type="entry name" value="Ribosomal_mS26"/>
</dbReference>
<evidence type="ECO:0000256" key="9">
    <source>
        <dbReference type="SAM" id="MobiDB-lite"/>
    </source>
</evidence>
<evidence type="ECO:0000256" key="4">
    <source>
        <dbReference type="ARBA" id="ARBA00022980"/>
    </source>
</evidence>
<dbReference type="Pfam" id="PF14943">
    <property type="entry name" value="MRP-S26"/>
    <property type="match status" value="1"/>
</dbReference>
<evidence type="ECO:0000256" key="5">
    <source>
        <dbReference type="ARBA" id="ARBA00023128"/>
    </source>
</evidence>
<dbReference type="GO" id="GO:0005763">
    <property type="term" value="C:mitochondrial small ribosomal subunit"/>
    <property type="evidence" value="ECO:0007669"/>
    <property type="project" value="InterPro"/>
</dbReference>
<proteinExistence type="inferred from homology"/>
<evidence type="ECO:0000313" key="10">
    <source>
        <dbReference type="EMBL" id="CAL5136937.1"/>
    </source>
</evidence>